<dbReference type="GeneID" id="20822381"/>
<dbReference type="VEuPathDB" id="FungiDB:NEUTE1DRAFT_108096"/>
<dbReference type="Proteomes" id="UP000008065">
    <property type="component" value="Unassembled WGS sequence"/>
</dbReference>
<gene>
    <name evidence="2" type="ORF">NEUTE1DRAFT_108096</name>
</gene>
<dbReference type="KEGG" id="nte:NEUTE1DRAFT108096"/>
<accession>F8MEM3</accession>
<organism evidence="2 3">
    <name type="scientific">Neurospora tetrasperma (strain FGSC 2508 / ATCC MYA-4615 / P0657)</name>
    <dbReference type="NCBI Taxonomy" id="510951"/>
    <lineage>
        <taxon>Eukaryota</taxon>
        <taxon>Fungi</taxon>
        <taxon>Dikarya</taxon>
        <taxon>Ascomycota</taxon>
        <taxon>Pezizomycotina</taxon>
        <taxon>Sordariomycetes</taxon>
        <taxon>Sordariomycetidae</taxon>
        <taxon>Sordariales</taxon>
        <taxon>Sordariaceae</taxon>
        <taxon>Neurospora</taxon>
    </lineage>
</organism>
<dbReference type="AlphaFoldDB" id="F8MEM3"/>
<feature type="region of interest" description="Disordered" evidence="1">
    <location>
        <begin position="25"/>
        <end position="53"/>
    </location>
</feature>
<evidence type="ECO:0000313" key="3">
    <source>
        <dbReference type="Proteomes" id="UP000008065"/>
    </source>
</evidence>
<dbReference type="RefSeq" id="XP_009848656.1">
    <property type="nucleotide sequence ID" value="XM_009850354.1"/>
</dbReference>
<evidence type="ECO:0000313" key="2">
    <source>
        <dbReference type="EMBL" id="EGO61652.1"/>
    </source>
</evidence>
<evidence type="ECO:0000256" key="1">
    <source>
        <dbReference type="SAM" id="MobiDB-lite"/>
    </source>
</evidence>
<protein>
    <submittedName>
        <fullName evidence="2">Uncharacterized protein</fullName>
    </submittedName>
</protein>
<proteinExistence type="predicted"/>
<keyword evidence="3" id="KW-1185">Reference proteome</keyword>
<dbReference type="EMBL" id="GL891302">
    <property type="protein sequence ID" value="EGO61652.1"/>
    <property type="molecule type" value="Genomic_DNA"/>
</dbReference>
<dbReference type="HOGENOM" id="CLU_1704735_0_0_1"/>
<sequence length="154" mass="17363">MASSLRSKHKVSTISGQNKRACVVGVSLDGVQKPDDEEKGEEGEKKRKRTFQPQTAVRINPRSSGTCMGLLTIADEDYVNDSPLIAELRPFTFEGKLLTDDISDIYKMEDDDIDIRIKVKVGLLRILRYEKKEAKKDEKVIPFLVIIVCSCFNV</sequence>
<reference evidence="3" key="1">
    <citation type="journal article" date="2011" name="Genetics">
        <title>Massive changes in genome architecture accompany the transition to self-fertility in the filamentous fungus Neurospora tetrasperma.</title>
        <authorList>
            <person name="Ellison C.E."/>
            <person name="Stajich J.E."/>
            <person name="Jacobson D.J."/>
            <person name="Natvig D.O."/>
            <person name="Lapidus A."/>
            <person name="Foster B."/>
            <person name="Aerts A."/>
            <person name="Riley R."/>
            <person name="Lindquist E.A."/>
            <person name="Grigoriev I.V."/>
            <person name="Taylor J.W."/>
        </authorList>
    </citation>
    <scope>NUCLEOTIDE SEQUENCE [LARGE SCALE GENOMIC DNA]</scope>
    <source>
        <strain evidence="3">FGSC 2508 / P0657</strain>
    </source>
</reference>
<name>F8MEM3_NEUT8</name>